<proteinExistence type="inferred from homology"/>
<comment type="function">
    <text evidence="3">Catalyzes the cyclization of 5-formylamidoimidazole-4-carboxamide ribonucleotide to IMP.</text>
</comment>
<evidence type="ECO:0000313" key="6">
    <source>
        <dbReference type="EMBL" id="HIP84708.1"/>
    </source>
</evidence>
<reference evidence="7" key="1">
    <citation type="journal article" date="2020" name="ISME J.">
        <title>Gammaproteobacteria mediating utilization of methyl-, sulfur- and petroleum organic compounds in deep ocean hydrothermal plumes.</title>
        <authorList>
            <person name="Zhou Z."/>
            <person name="Liu Y."/>
            <person name="Pan J."/>
            <person name="Cron B.R."/>
            <person name="Toner B.M."/>
            <person name="Anantharaman K."/>
            <person name="Breier J.A."/>
            <person name="Dick G.J."/>
            <person name="Li M."/>
        </authorList>
    </citation>
    <scope>NUCLEOTIDE SEQUENCE</scope>
    <source>
        <strain evidence="6">SZUA-1453</strain>
        <strain evidence="7">SZUA-1471</strain>
    </source>
</reference>
<dbReference type="PIRSF" id="PIRSF004866">
    <property type="entry name" value="IMP_cclhdr_arch"/>
    <property type="match status" value="1"/>
</dbReference>
<evidence type="ECO:0000256" key="4">
    <source>
        <dbReference type="NCBIfam" id="TIGR01922"/>
    </source>
</evidence>
<dbReference type="InterPro" id="IPR020600">
    <property type="entry name" value="IMP_cyclohydrolase-like"/>
</dbReference>
<feature type="domain" description="Inosine monophosphate cyclohydrolase-like" evidence="5">
    <location>
        <begin position="2"/>
        <end position="194"/>
    </location>
</feature>
<sequence length="206" mass="23112">MYIGRFIVIGRTENGKPFISYRVSSRSFPNRRGVLRGNTVTILPENIEDILHNPYIMYNALKVVNNCIVAANGSHTDVIGEKIETGFPVRDALLYPLALMDYERDEYRTPRIGGVLYGEGGYLGYVSEKDIRVCKVPLRDGIGYYLGTYGACRISEDQRIDVVGETAGDICKYILEYEEFEYPVCCATALIDGDKVEIEVVNKGEV</sequence>
<accession>A0A832ZM06</accession>
<evidence type="ECO:0000256" key="1">
    <source>
        <dbReference type="ARBA" id="ARBA00022755"/>
    </source>
</evidence>
<dbReference type="SUPFAM" id="SSF75569">
    <property type="entry name" value="Archaeal IMP cyclohydrolase PurO"/>
    <property type="match status" value="1"/>
</dbReference>
<evidence type="ECO:0000313" key="8">
    <source>
        <dbReference type="Proteomes" id="UP000618343"/>
    </source>
</evidence>
<dbReference type="NCBIfam" id="TIGR01922">
    <property type="entry name" value="purO_arch"/>
    <property type="match status" value="1"/>
</dbReference>
<dbReference type="EMBL" id="DQUO01000035">
    <property type="protein sequence ID" value="HIP91341.1"/>
    <property type="molecule type" value="Genomic_DNA"/>
</dbReference>
<keyword evidence="2 3" id="KW-0378">Hydrolase</keyword>
<protein>
    <recommendedName>
        <fullName evidence="3 4">IMP cyclohydrolase</fullName>
        <ecNumber evidence="3 4">3.5.4.10</ecNumber>
    </recommendedName>
    <alternativeName>
        <fullName evidence="3">IMP synthase</fullName>
    </alternativeName>
    <alternativeName>
        <fullName evidence="3">Inosinicase</fullName>
    </alternativeName>
</protein>
<organism evidence="7 8">
    <name type="scientific">Methanothermococcus okinawensis</name>
    <dbReference type="NCBI Taxonomy" id="155863"/>
    <lineage>
        <taxon>Archaea</taxon>
        <taxon>Methanobacteriati</taxon>
        <taxon>Methanobacteriota</taxon>
        <taxon>Methanomada group</taxon>
        <taxon>Methanococci</taxon>
        <taxon>Methanococcales</taxon>
        <taxon>Methanococcaceae</taxon>
        <taxon>Methanothermococcus</taxon>
    </lineage>
</organism>
<dbReference type="Proteomes" id="UP000643554">
    <property type="component" value="Unassembled WGS sequence"/>
</dbReference>
<dbReference type="NCBIfam" id="NF003167">
    <property type="entry name" value="PRK04151.1"/>
    <property type="match status" value="1"/>
</dbReference>
<dbReference type="Gene3D" id="3.60.20.20">
    <property type="entry name" value="Inosine monophosphate cyclohydrolase-like"/>
    <property type="match status" value="1"/>
</dbReference>
<keyword evidence="1 3" id="KW-0658">Purine biosynthesis</keyword>
<dbReference type="GO" id="GO:0006189">
    <property type="term" value="P:'de novo' IMP biosynthetic process"/>
    <property type="evidence" value="ECO:0007669"/>
    <property type="project" value="UniProtKB-UniRule"/>
</dbReference>
<dbReference type="GO" id="GO:0003937">
    <property type="term" value="F:IMP cyclohydrolase activity"/>
    <property type="evidence" value="ECO:0007669"/>
    <property type="project" value="UniProtKB-UniRule"/>
</dbReference>
<comment type="pathway">
    <text evidence="3">Purine metabolism; IMP biosynthesis via de novo pathway; IMP from 5-formamido-1-(5-phospho-D-ribosyl)imidazole-4-carboxamide: step 1/1.</text>
</comment>
<dbReference type="EMBL" id="DQUI01000072">
    <property type="protein sequence ID" value="HIP84708.1"/>
    <property type="molecule type" value="Genomic_DNA"/>
</dbReference>
<dbReference type="InterPro" id="IPR010191">
    <property type="entry name" value="IMP_cyclohydrolase"/>
</dbReference>
<dbReference type="AlphaFoldDB" id="A0A832ZM06"/>
<dbReference type="HAMAP" id="MF_00705">
    <property type="entry name" value="IMP_cyclohydrol"/>
    <property type="match status" value="1"/>
</dbReference>
<evidence type="ECO:0000256" key="3">
    <source>
        <dbReference type="HAMAP-Rule" id="MF_00705"/>
    </source>
</evidence>
<evidence type="ECO:0000259" key="5">
    <source>
        <dbReference type="Pfam" id="PF07826"/>
    </source>
</evidence>
<gene>
    <name evidence="3" type="primary">purO</name>
    <name evidence="6" type="ORF">EYH15_04390</name>
    <name evidence="7" type="ORF">EYH21_03460</name>
</gene>
<evidence type="ECO:0000313" key="7">
    <source>
        <dbReference type="EMBL" id="HIP91341.1"/>
    </source>
</evidence>
<dbReference type="EC" id="3.5.4.10" evidence="3 4"/>
<comment type="caution">
    <text evidence="7">The sequence shown here is derived from an EMBL/GenBank/DDBJ whole genome shotgun (WGS) entry which is preliminary data.</text>
</comment>
<comment type="catalytic activity">
    <reaction evidence="3">
        <text>IMP + H2O = 5-formamido-1-(5-phospho-D-ribosyl)imidazole-4-carboxamide</text>
        <dbReference type="Rhea" id="RHEA:18445"/>
        <dbReference type="ChEBI" id="CHEBI:15377"/>
        <dbReference type="ChEBI" id="CHEBI:58053"/>
        <dbReference type="ChEBI" id="CHEBI:58467"/>
        <dbReference type="EC" id="3.5.4.10"/>
    </reaction>
</comment>
<comment type="similarity">
    <text evidence="3">Belongs to the archaeal IMP cyclohydrolase family.</text>
</comment>
<dbReference type="Proteomes" id="UP000618343">
    <property type="component" value="Unassembled WGS sequence"/>
</dbReference>
<dbReference type="Pfam" id="PF07826">
    <property type="entry name" value="IMP_cyclohyd"/>
    <property type="match status" value="1"/>
</dbReference>
<dbReference type="UniPathway" id="UPA00074">
    <property type="reaction ID" value="UER00135"/>
</dbReference>
<dbReference type="InterPro" id="IPR036795">
    <property type="entry name" value="IMP_cyclohydrolase-like_sf"/>
</dbReference>
<evidence type="ECO:0000256" key="2">
    <source>
        <dbReference type="ARBA" id="ARBA00022801"/>
    </source>
</evidence>
<name>A0A832ZM06_9EURY</name>